<dbReference type="InterPro" id="IPR051944">
    <property type="entry name" value="BEACH_domain_protein"/>
</dbReference>
<dbReference type="PROSITE" id="PS50294">
    <property type="entry name" value="WD_REPEATS_REGION"/>
    <property type="match status" value="1"/>
</dbReference>
<dbReference type="InterPro" id="IPR023362">
    <property type="entry name" value="PH-BEACH_dom"/>
</dbReference>
<feature type="region of interest" description="Disordered" evidence="4">
    <location>
        <begin position="470"/>
        <end position="527"/>
    </location>
</feature>
<name>A0AAD3N7M2_LATJO</name>
<evidence type="ECO:0000313" key="8">
    <source>
        <dbReference type="Proteomes" id="UP001279410"/>
    </source>
</evidence>
<feature type="domain" description="BEACH" evidence="5">
    <location>
        <begin position="2235"/>
        <end position="2525"/>
    </location>
</feature>
<evidence type="ECO:0000256" key="1">
    <source>
        <dbReference type="ARBA" id="ARBA00022574"/>
    </source>
</evidence>
<evidence type="ECO:0000256" key="3">
    <source>
        <dbReference type="PROSITE-ProRule" id="PRU00221"/>
    </source>
</evidence>
<organism evidence="7 8">
    <name type="scientific">Lates japonicus</name>
    <name type="common">Japanese lates</name>
    <dbReference type="NCBI Taxonomy" id="270547"/>
    <lineage>
        <taxon>Eukaryota</taxon>
        <taxon>Metazoa</taxon>
        <taxon>Chordata</taxon>
        <taxon>Craniata</taxon>
        <taxon>Vertebrata</taxon>
        <taxon>Euteleostomi</taxon>
        <taxon>Actinopterygii</taxon>
        <taxon>Neopterygii</taxon>
        <taxon>Teleostei</taxon>
        <taxon>Neoteleostei</taxon>
        <taxon>Acanthomorphata</taxon>
        <taxon>Carangaria</taxon>
        <taxon>Carangaria incertae sedis</taxon>
        <taxon>Centropomidae</taxon>
        <taxon>Lates</taxon>
    </lineage>
</organism>
<dbReference type="InterPro" id="IPR036372">
    <property type="entry name" value="BEACH_dom_sf"/>
</dbReference>
<evidence type="ECO:0000259" key="5">
    <source>
        <dbReference type="PROSITE" id="PS50197"/>
    </source>
</evidence>
<dbReference type="Gene3D" id="2.130.10.10">
    <property type="entry name" value="YVTN repeat-like/Quinoprotein amine dehydrogenase"/>
    <property type="match status" value="1"/>
</dbReference>
<protein>
    <submittedName>
        <fullName evidence="7">WD repeat- and FYVE domain-containing protein 4</fullName>
    </submittedName>
</protein>
<feature type="region of interest" description="Disordered" evidence="4">
    <location>
        <begin position="2518"/>
        <end position="2537"/>
    </location>
</feature>
<dbReference type="InterPro" id="IPR036322">
    <property type="entry name" value="WD40_repeat_dom_sf"/>
</dbReference>
<feature type="domain" description="BEACH-type PH" evidence="6">
    <location>
        <begin position="2096"/>
        <end position="2218"/>
    </location>
</feature>
<sequence length="2876" mass="318799">MALTQVQDQTAKGERINKETGELSASGELSVSVDLKKLKEEGSCMNPQLSQVLREQLQELGINTYSSHDHRTDHVLLGQREEHLVKVLPLYIQVCEDGGRLEGLDVKGLAALTADTVICNIHSRLAERPAEVAREEVVQFFQRLDEHTNRETRESPGWLMLKSLLLLTADSSDILSSINPGLPAALVKCLYVLVCLPAKKENMAIEESFQEPLTQVLLQLCRQPTNVERLVEAQELQCLIIGLTSLWDQTSTLWRHQASRILKAVSAVATNNTVPSFLGKNCVRICIQNLLHISADVPGPLLAEVAVAVFSFIRDTYPHNTALFIEFDTNNGYQSVLKVLESPNSWDAFRRAGGFSGLLSLVIEMEGALSDPPQGEVWKLAEALLQLGCFHTESPENEMWEGEEDSCPKTAVDNQSPGKSFHQFVELAAAAEIPSSPSTTLQPNLPVTLRTCIRLLSYLDQFATGTYTPQELNLGQEPEDGCDVDKEKLNRPTGHAGVQSGSPPVHMGSGPQSVAGTQGRSRSTASSISTVCTESQYSRFTCDHVILHPGAIRVMMTRLPAVFTPKDPQLSMEVQFSLTYHVQAMVKSERNRQIMCEGGLVSKLLVHNRSMLLAPNHPLHLPITRILEKLSSQAITHSDFRKFLCLGDPLMCLADKTAMQSQPAAVSNGHSAEADASSGSSEKKLKRTFSLLKSTTRSESSVGCAIPVHQIISLVSMTSPRTFRPHRVSSSPAFVEFDMSESGYGCLFLPSLATVKGVTADSISTGGIGGDCRVFPPAAGLSFSCWFQINRFSSACDSHPIRLLSVVRHMSRTEQQYICLSISFSAYDGCLVISTEEEAFAYLDMMEPEVSTPTPLPTSLRFRCSSMLVPGQWHHLAVVMAKDVKKSCLTSAFFNGKAVGTGKMKYIQPFPGQYVSMDPTAVIDVYGLIGTPGLWKEHAALVWRVGPSYLFEEALSPEAVGIIYTQGTAYVGNFLALRNSDHNPDVESLPHRLVPEERISFGINPAISTLTTVAQIREDYNEVDCRLIAKEMGITSRDHSTPVFLAQNISQHLSGTARTIGAALVGHFGVRTFTPNSASNGFLYVGGPAVVLSLAAMAPDDSSLYAAVKVLLSVLETNSAMQQEMNRINGYKLLAFLLKMKRSLVSYRTLQLVLYLSSSVELSSGSGCLENIPAFQALLCDLEVWQNTSDNLDLSVLNHFAEILKSSSDGRNAAVMHSIGLLPRLLFELSDSAVTFQKVKIISCIITSLLKAHFTPQDMSRLGLFLVYTLPPLTNMSEGKDSDDSDLSQDAPAQSSGPASLIWIRNQLLLALCEILNSDSFLVKDQQKAVFDSLGSDWFLLFLQPHLHPSTLKLGLVLLTHFLSSPDQQSCFRDRVIPGTLIEGMAEPTAVMDNLRAHSWSYECVTTTCPGFDVLQGLLIRHSHLPEVYEALAALLLGKTNSHNAEGKVLLDDVLQSLIDSQANTPAQQLCVEAATILLELVKVVITQQPVPPAKHVSSTDASWELQLPASVMQFLCLLHSLRPRDPLWASPEFLHALAGVVYPLDSSEGVGEPCVMSEGEDTFRSYQTRKPVCDFIRILLMDSLLNVAASTSTYPLALLLEFSPDGASLQQRQSFQTELLELMMDVIHMLSHEEENNTHLNSQDSNQRPEGQMGTLMENVVLFSKTLLQKLYSGTFLGDSENVLNFLADQIVVVLEKGQAQREKTLSALYSCTNKALLYFLSQPRHSQKEKEGVIRALQTFMERWDVVMATYNANVNFITCLLHCLLLIRSGSYPEGFGCLPQKVQKRTASPHLFATKARNSACLSTRADSTADDREVLVSLAEACWSKVMVERQHTLEETYKIEISATQTTETRSVSMTDISPLWEETANKTWLLHIESQKKKVASSSHKKLDMISSAVRSALGKLGKESVTVEEFLSCMESHRHRGHSMFENMRTNHLQIQASEWERVSTKWLHVEAELLRERAVFGPGPGVLLSQDWVQDSAEGPNRTRSRIRRKALRQSRRVLGSLCLGFRAGMSEENKNRTEEPKILCEVGAEAKEDEEEGGQDCDRLTFFPVLNEAPAATEDPPDPFTPEPCSHTQDCPDIRIILQELHPREEVKAKMCVVMVSGLRVTEGVLLFGMESLLLCEGFTLSPAGDVCCRKHHPSSVRDSFISTMLSKEPTASCRRWLYEDIKDARFMRFLLEDNAIEVFMKNGHSAFLVFLNKDHVSAYKRLCTVVSALKGRGVAEVIANARKTPVVDKTTLVKWQKGEMSNFEYLMHLNTIAGRTYNDLMQYPVFPWVLADYQSETLDLSNPATFRDLSKPMGAQTEKRKQMFIERYEEVENNGGEGDLSARCHYCTHYSSAIIVASFLVRIEPFSRTFQALQERVIVELGCLCEEGGVVSRDKYGDVRADPRVFYLPDFLLNSTVERLGCMENGTTLGDVELPPWAKGDPQEFIRIHREALESDHVSSHLHLWIDLIFGYRQQGPAAVESVNTFHPYFYAQRGRQNEKDPLIRSTILGYVSNFGQVPKQLFTKPHPPRSGSKKEGSSPPHPTPFFFKLDKLKTTAQPFRELPRGPVGQILCLEKEVLVMERNRVLLSPLSTCFFSWGFPDNSCAFGNYATEKTFAVCESLCDWGTTLCAACPNPTTIITGGTSTVVCVWDVAVNKDKLTHMKLRQPLYGHTDSVTCLAVSEVHSMIVSGSRDLTCILWDMEELSYITQLAGHTTSISALAINELSGEITSCAGPLLYLWTMKGQLLACTDTSCGPRADILCVSFTQRHEWDTRNVIVTGCADGIIQIWKTEYTRTQLPGPPEEPVSPGQDRAERDVNSSCKVKGWERRLVLCQELNRSQAVSQRRYKNNPSITALAMSRSHATLLAGDAWGRVFTWTCE</sequence>
<dbReference type="SMART" id="SM00320">
    <property type="entry name" value="WD40"/>
    <property type="match status" value="4"/>
</dbReference>
<dbReference type="SUPFAM" id="SSF81837">
    <property type="entry name" value="BEACH domain"/>
    <property type="match status" value="1"/>
</dbReference>
<feature type="compositionally biased region" description="Polar residues" evidence="4">
    <location>
        <begin position="1"/>
        <end position="10"/>
    </location>
</feature>
<dbReference type="SUPFAM" id="SSF50729">
    <property type="entry name" value="PH domain-like"/>
    <property type="match status" value="1"/>
</dbReference>
<dbReference type="SUPFAM" id="SSF49899">
    <property type="entry name" value="Concanavalin A-like lectins/glucanases"/>
    <property type="match status" value="1"/>
</dbReference>
<dbReference type="CDD" id="cd06071">
    <property type="entry name" value="Beach"/>
    <property type="match status" value="1"/>
</dbReference>
<proteinExistence type="predicted"/>
<evidence type="ECO:0000259" key="6">
    <source>
        <dbReference type="PROSITE" id="PS51783"/>
    </source>
</evidence>
<evidence type="ECO:0000256" key="4">
    <source>
        <dbReference type="SAM" id="MobiDB-lite"/>
    </source>
</evidence>
<dbReference type="Pfam" id="PF15787">
    <property type="entry name" value="DUF4704"/>
    <property type="match status" value="1"/>
</dbReference>
<evidence type="ECO:0000313" key="7">
    <source>
        <dbReference type="EMBL" id="GLD66515.1"/>
    </source>
</evidence>
<dbReference type="EMBL" id="BRZM01000094">
    <property type="protein sequence ID" value="GLD66515.1"/>
    <property type="molecule type" value="Genomic_DNA"/>
</dbReference>
<dbReference type="SUPFAM" id="SSF50978">
    <property type="entry name" value="WD40 repeat-like"/>
    <property type="match status" value="1"/>
</dbReference>
<dbReference type="PROSITE" id="PS51783">
    <property type="entry name" value="PH_BEACH"/>
    <property type="match status" value="1"/>
</dbReference>
<dbReference type="PANTHER" id="PTHR46108:SF3">
    <property type="entry name" value="WD REPEAT- AND FYVE DOMAIN-CONTAINING PROTEIN 4"/>
    <property type="match status" value="1"/>
</dbReference>
<evidence type="ECO:0000256" key="2">
    <source>
        <dbReference type="ARBA" id="ARBA00022737"/>
    </source>
</evidence>
<dbReference type="SMART" id="SM01026">
    <property type="entry name" value="Beach"/>
    <property type="match status" value="1"/>
</dbReference>
<accession>A0AAD3N7M2</accession>
<feature type="compositionally biased region" description="Polar residues" evidence="4">
    <location>
        <begin position="510"/>
        <end position="527"/>
    </location>
</feature>
<dbReference type="Proteomes" id="UP001279410">
    <property type="component" value="Unassembled WGS sequence"/>
</dbReference>
<dbReference type="PROSITE" id="PS50082">
    <property type="entry name" value="WD_REPEATS_2"/>
    <property type="match status" value="1"/>
</dbReference>
<dbReference type="Pfam" id="PF14844">
    <property type="entry name" value="PH_BEACH"/>
    <property type="match status" value="1"/>
</dbReference>
<dbReference type="GO" id="GO:0019882">
    <property type="term" value="P:antigen processing and presentation"/>
    <property type="evidence" value="ECO:0007669"/>
    <property type="project" value="TreeGrafter"/>
</dbReference>
<feature type="region of interest" description="Disordered" evidence="4">
    <location>
        <begin position="1"/>
        <end position="23"/>
    </location>
</feature>
<dbReference type="PANTHER" id="PTHR46108">
    <property type="entry name" value="BLUE CHEESE"/>
    <property type="match status" value="1"/>
</dbReference>
<keyword evidence="2" id="KW-0677">Repeat</keyword>
<dbReference type="InterPro" id="IPR015943">
    <property type="entry name" value="WD40/YVTN_repeat-like_dom_sf"/>
</dbReference>
<feature type="repeat" description="WD" evidence="3">
    <location>
        <begin position="2664"/>
        <end position="2705"/>
    </location>
</feature>
<keyword evidence="8" id="KW-1185">Reference proteome</keyword>
<dbReference type="InterPro" id="IPR019775">
    <property type="entry name" value="WD40_repeat_CS"/>
</dbReference>
<gene>
    <name evidence="7" type="ORF">AKAME5_001790500</name>
</gene>
<dbReference type="PROSITE" id="PS50197">
    <property type="entry name" value="BEACH"/>
    <property type="match status" value="1"/>
</dbReference>
<dbReference type="InterPro" id="IPR013320">
    <property type="entry name" value="ConA-like_dom_sf"/>
</dbReference>
<dbReference type="PROSITE" id="PS00678">
    <property type="entry name" value="WD_REPEATS_1"/>
    <property type="match status" value="1"/>
</dbReference>
<dbReference type="Pfam" id="PF00400">
    <property type="entry name" value="WD40"/>
    <property type="match status" value="2"/>
</dbReference>
<dbReference type="Pfam" id="PF02138">
    <property type="entry name" value="Beach"/>
    <property type="match status" value="1"/>
</dbReference>
<reference evidence="7" key="1">
    <citation type="submission" date="2022-08" db="EMBL/GenBank/DDBJ databases">
        <title>Genome sequencing of akame (Lates japonicus).</title>
        <authorList>
            <person name="Hashiguchi Y."/>
            <person name="Takahashi H."/>
        </authorList>
    </citation>
    <scope>NUCLEOTIDE SEQUENCE</scope>
    <source>
        <strain evidence="7">Kochi</strain>
    </source>
</reference>
<dbReference type="Gene3D" id="1.10.1540.10">
    <property type="entry name" value="BEACH domain"/>
    <property type="match status" value="1"/>
</dbReference>
<dbReference type="InterPro" id="IPR011993">
    <property type="entry name" value="PH-like_dom_sf"/>
</dbReference>
<dbReference type="InterPro" id="IPR031570">
    <property type="entry name" value="NBEA/BDCP_DUF4704"/>
</dbReference>
<comment type="caution">
    <text evidence="7">The sequence shown here is derived from an EMBL/GenBank/DDBJ whole genome shotgun (WGS) entry which is preliminary data.</text>
</comment>
<dbReference type="InterPro" id="IPR001680">
    <property type="entry name" value="WD40_rpt"/>
</dbReference>
<dbReference type="InterPro" id="IPR000409">
    <property type="entry name" value="BEACH_dom"/>
</dbReference>
<dbReference type="Gene3D" id="2.30.29.30">
    <property type="entry name" value="Pleckstrin-homology domain (PH domain)/Phosphotyrosine-binding domain (PTB)"/>
    <property type="match status" value="1"/>
</dbReference>
<feature type="compositionally biased region" description="Basic and acidic residues" evidence="4">
    <location>
        <begin position="11"/>
        <end position="21"/>
    </location>
</feature>
<keyword evidence="1 3" id="KW-0853">WD repeat</keyword>